<gene>
    <name evidence="1" type="ORF">J2S05_001125</name>
</gene>
<evidence type="ECO:0000313" key="1">
    <source>
        <dbReference type="EMBL" id="MDQ0206351.1"/>
    </source>
</evidence>
<reference evidence="1 2" key="1">
    <citation type="submission" date="2023-07" db="EMBL/GenBank/DDBJ databases">
        <title>Genomic Encyclopedia of Type Strains, Phase IV (KMG-IV): sequencing the most valuable type-strain genomes for metagenomic binning, comparative biology and taxonomic classification.</title>
        <authorList>
            <person name="Goeker M."/>
        </authorList>
    </citation>
    <scope>NUCLEOTIDE SEQUENCE [LARGE SCALE GENOMIC DNA]</scope>
    <source>
        <strain evidence="1 2">DSM 19154</strain>
    </source>
</reference>
<proteinExistence type="predicted"/>
<organism evidence="1 2">
    <name type="scientific">Alkalicoccobacillus murimartini</name>
    <dbReference type="NCBI Taxonomy" id="171685"/>
    <lineage>
        <taxon>Bacteria</taxon>
        <taxon>Bacillati</taxon>
        <taxon>Bacillota</taxon>
        <taxon>Bacilli</taxon>
        <taxon>Bacillales</taxon>
        <taxon>Bacillaceae</taxon>
        <taxon>Alkalicoccobacillus</taxon>
    </lineage>
</organism>
<name>A0ABT9YF51_9BACI</name>
<dbReference type="EMBL" id="JAUSUA010000001">
    <property type="protein sequence ID" value="MDQ0206351.1"/>
    <property type="molecule type" value="Genomic_DNA"/>
</dbReference>
<sequence length="33" mass="3901">MFGTLKKLIMRIKPENIKNMGKYMQGKSKQTQE</sequence>
<accession>A0ABT9YF51</accession>
<keyword evidence="2" id="KW-1185">Reference proteome</keyword>
<dbReference type="Proteomes" id="UP001225034">
    <property type="component" value="Unassembled WGS sequence"/>
</dbReference>
<evidence type="ECO:0000313" key="2">
    <source>
        <dbReference type="Proteomes" id="UP001225034"/>
    </source>
</evidence>
<comment type="caution">
    <text evidence="1">The sequence shown here is derived from an EMBL/GenBank/DDBJ whole genome shotgun (WGS) entry which is preliminary data.</text>
</comment>
<protein>
    <submittedName>
        <fullName evidence="1">Uncharacterized protein</fullName>
    </submittedName>
</protein>